<organism evidence="1 2">
    <name type="scientific">Daphnia magna</name>
    <dbReference type="NCBI Taxonomy" id="35525"/>
    <lineage>
        <taxon>Eukaryota</taxon>
        <taxon>Metazoa</taxon>
        <taxon>Ecdysozoa</taxon>
        <taxon>Arthropoda</taxon>
        <taxon>Crustacea</taxon>
        <taxon>Branchiopoda</taxon>
        <taxon>Diplostraca</taxon>
        <taxon>Cladocera</taxon>
        <taxon>Anomopoda</taxon>
        <taxon>Daphniidae</taxon>
        <taxon>Daphnia</taxon>
    </lineage>
</organism>
<dbReference type="EMBL" id="JAOYFB010000038">
    <property type="protein sequence ID" value="KAK4027968.1"/>
    <property type="molecule type" value="Genomic_DNA"/>
</dbReference>
<gene>
    <name evidence="1" type="ORF">OUZ56_017114</name>
</gene>
<protein>
    <submittedName>
        <fullName evidence="1">Uncharacterized protein</fullName>
    </submittedName>
</protein>
<reference evidence="1 2" key="1">
    <citation type="journal article" date="2023" name="Nucleic Acids Res.">
        <title>The hologenome of Daphnia magna reveals possible DNA methylation and microbiome-mediated evolution of the host genome.</title>
        <authorList>
            <person name="Chaturvedi A."/>
            <person name="Li X."/>
            <person name="Dhandapani V."/>
            <person name="Marshall H."/>
            <person name="Kissane S."/>
            <person name="Cuenca-Cambronero M."/>
            <person name="Asole G."/>
            <person name="Calvet F."/>
            <person name="Ruiz-Romero M."/>
            <person name="Marangio P."/>
            <person name="Guigo R."/>
            <person name="Rago D."/>
            <person name="Mirbahai L."/>
            <person name="Eastwood N."/>
            <person name="Colbourne J.K."/>
            <person name="Zhou J."/>
            <person name="Mallon E."/>
            <person name="Orsini L."/>
        </authorList>
    </citation>
    <scope>NUCLEOTIDE SEQUENCE [LARGE SCALE GENOMIC DNA]</scope>
    <source>
        <strain evidence="1">LRV0_1</strain>
    </source>
</reference>
<evidence type="ECO:0000313" key="1">
    <source>
        <dbReference type="EMBL" id="KAK4027968.1"/>
    </source>
</evidence>
<evidence type="ECO:0000313" key="2">
    <source>
        <dbReference type="Proteomes" id="UP001234178"/>
    </source>
</evidence>
<sequence length="70" mass="7416">MDWIGIPAAAALEPAAPLVECAANTEVSIPACLYNCSLYPATNSGATINRYPHLMESVVGRSLLRNTPMP</sequence>
<dbReference type="Proteomes" id="UP001234178">
    <property type="component" value="Unassembled WGS sequence"/>
</dbReference>
<name>A0ABR0AS63_9CRUS</name>
<keyword evidence="2" id="KW-1185">Reference proteome</keyword>
<proteinExistence type="predicted"/>
<accession>A0ABR0AS63</accession>
<comment type="caution">
    <text evidence="1">The sequence shown here is derived from an EMBL/GenBank/DDBJ whole genome shotgun (WGS) entry which is preliminary data.</text>
</comment>